<dbReference type="EMBL" id="CP000360">
    <property type="protein sequence ID" value="ABF40958.1"/>
    <property type="molecule type" value="Genomic_DNA"/>
</dbReference>
<dbReference type="OrthoDB" id="9796999at2"/>
<dbReference type="HOGENOM" id="CLU_076645_2_0_0"/>
<reference evidence="1 2" key="1">
    <citation type="journal article" date="2009" name="Appl. Environ. Microbiol.">
        <title>Three genomes from the phylum Acidobacteria provide insight into the lifestyles of these microorganisms in soils.</title>
        <authorList>
            <person name="Ward N.L."/>
            <person name="Challacombe J.F."/>
            <person name="Janssen P.H."/>
            <person name="Henrissat B."/>
            <person name="Coutinho P.M."/>
            <person name="Wu M."/>
            <person name="Xie G."/>
            <person name="Haft D.H."/>
            <person name="Sait M."/>
            <person name="Badger J."/>
            <person name="Barabote R.D."/>
            <person name="Bradley B."/>
            <person name="Brettin T.S."/>
            <person name="Brinkac L.M."/>
            <person name="Bruce D."/>
            <person name="Creasy T."/>
            <person name="Daugherty S.C."/>
            <person name="Davidsen T.M."/>
            <person name="DeBoy R.T."/>
            <person name="Detter J.C."/>
            <person name="Dodson R.J."/>
            <person name="Durkin A.S."/>
            <person name="Ganapathy A."/>
            <person name="Gwinn-Giglio M."/>
            <person name="Han C.S."/>
            <person name="Khouri H."/>
            <person name="Kiss H."/>
            <person name="Kothari S.P."/>
            <person name="Madupu R."/>
            <person name="Nelson K.E."/>
            <person name="Nelson W.C."/>
            <person name="Paulsen I."/>
            <person name="Penn K."/>
            <person name="Ren Q."/>
            <person name="Rosovitz M.J."/>
            <person name="Selengut J.D."/>
            <person name="Shrivastava S."/>
            <person name="Sullivan S.A."/>
            <person name="Tapia R."/>
            <person name="Thompson L.S."/>
            <person name="Watkins K.L."/>
            <person name="Yang Q."/>
            <person name="Yu C."/>
            <person name="Zafar N."/>
            <person name="Zhou L."/>
            <person name="Kuske C.R."/>
        </authorList>
    </citation>
    <scope>NUCLEOTIDE SEQUENCE [LARGE SCALE GENOMIC DNA]</scope>
    <source>
        <strain evidence="1 2">Ellin345</strain>
    </source>
</reference>
<dbReference type="Pfam" id="PF13376">
    <property type="entry name" value="OmdA"/>
    <property type="match status" value="1"/>
</dbReference>
<organism evidence="1 2">
    <name type="scientific">Koribacter versatilis (strain Ellin345)</name>
    <dbReference type="NCBI Taxonomy" id="204669"/>
    <lineage>
        <taxon>Bacteria</taxon>
        <taxon>Pseudomonadati</taxon>
        <taxon>Acidobacteriota</taxon>
        <taxon>Terriglobia</taxon>
        <taxon>Terriglobales</taxon>
        <taxon>Candidatus Korobacteraceae</taxon>
        <taxon>Candidatus Korobacter</taxon>
    </lineage>
</organism>
<protein>
    <recommendedName>
        <fullName evidence="3">Bacteriocin-protection protein</fullName>
    </recommendedName>
</protein>
<accession>Q1IQ92</accession>
<keyword evidence="2" id="KW-1185">Reference proteome</keyword>
<evidence type="ECO:0000313" key="1">
    <source>
        <dbReference type="EMBL" id="ABF40958.1"/>
    </source>
</evidence>
<sequence>MPQFFPTPMHFRLWLEKHHAAERELVVGFYVKDCGKPSITWPESVEEALCFGWIDGVRHSLNDDSYTIRFTPRKPTSIWSQKNLATMTRLMEQKRVAPAGMKIYESRDQKKTALYSFERAESKLPPEHEKLFRKNAKAWKFWEAQVPSYRKPATWWVVSAKQDATRERRLEILIECSAKGLKIPSLRRPNDKQG</sequence>
<dbReference type="eggNOG" id="COG4430">
    <property type="taxonomic scope" value="Bacteria"/>
</dbReference>
<dbReference type="RefSeq" id="WP_011522759.1">
    <property type="nucleotide sequence ID" value="NC_008009.1"/>
</dbReference>
<gene>
    <name evidence="1" type="ordered locus">Acid345_1957</name>
</gene>
<name>Q1IQ92_KORVE</name>
<dbReference type="Proteomes" id="UP000002432">
    <property type="component" value="Chromosome"/>
</dbReference>
<dbReference type="EnsemblBacteria" id="ABF40958">
    <property type="protein sequence ID" value="ABF40958"/>
    <property type="gene ID" value="Acid345_1957"/>
</dbReference>
<dbReference type="KEGG" id="aba:Acid345_1957"/>
<evidence type="ECO:0000313" key="2">
    <source>
        <dbReference type="Proteomes" id="UP000002432"/>
    </source>
</evidence>
<proteinExistence type="predicted"/>
<dbReference type="AlphaFoldDB" id="Q1IQ92"/>
<evidence type="ECO:0008006" key="3">
    <source>
        <dbReference type="Google" id="ProtNLM"/>
    </source>
</evidence>